<keyword evidence="6 9" id="KW-0648">Protein biosynthesis</keyword>
<dbReference type="InterPro" id="IPR002300">
    <property type="entry name" value="aa-tRNA-synth_Ia"/>
</dbReference>
<dbReference type="InterPro" id="IPR014729">
    <property type="entry name" value="Rossmann-like_a/b/a_fold"/>
</dbReference>
<dbReference type="FunFam" id="1.10.730.10:FF:000011">
    <property type="entry name" value="Leucine--tRNA ligase chloroplastic/mitochondrial"/>
    <property type="match status" value="1"/>
</dbReference>
<sequence length="847" mass="98651">MENYNPKKLERKWQGIWEKEDVFQAKNKSKKLKFYVLVEFPYPSGEGLHVGHCRSYIGLDVVARKRRMEGFNVLFPMGWDAFGLPTENYAIKTGIHPKIATRKNTAYFKRQQKGLGLSFDWFREINTTDPAYYKWTQWIFLQLFKNGLAYKAKIPINWCPACKIGLANEEVVDAKCERCGAGVVRKEKEQWLLKITNYAERLIQDLDLVDYSERVKVSQNEWIGKSEGTEIEFRIMNQELRITVFTTRPDTLFGCTYLVLAPEHPIIENLKSQISNFKFVEQYIKESKKKIEKERISEAEEKTGIELKGIKAINPVNGREIPIFVADYVLMQYGTGAIMAVPAHDQRDFDFAKKYNLAIIEVIKPKNFEHNFSEGAYEGEGILVNSRRFEGMKSEDARERIGEWLARQNVAEKVVHYKLRDWIFSRQRYWGEPIPLVFCENCAVKIKNQRAKIKNNEFSIGELQNPGWIAVPEKDLPVKLPLVGDYKPTEKGESPLAKIKNWVNTKCPKCKGPAERETDVMPNWAGSNWYYLAYTMPRIQKSKSKNQKYIWDKNKIKYWLPVDWYNGGMEHTNLHLLYSRFIYKFLWDVGAVPKEIGPEPYKKRTSHGMILGEGGIKMSKSKGNVINPETVVKEYGADTMRVYEMFMGPFEQMIPWDTKGAIGAKRFLEKVWRLQNKVNQKSKRNKFRLRASKNQNLESLIHKTIKKVGEDIESLKLNTAVSSLMILTNELDKQKEIPLILYSYFLILLSPFAPHLTEELWFRVGFKGLCCQQKWPKYDSKLIKEEKITLIIQINGKVRDKIGVEADIPEDEAKKIALSQEKVLKWTKDKKIKKTIFIPRKLINFVI</sequence>
<comment type="subcellular location">
    <subcellularLocation>
        <location evidence="9">Cytoplasm</location>
    </subcellularLocation>
</comment>
<dbReference type="InterPro" id="IPR025709">
    <property type="entry name" value="Leu_tRNA-synth_edit"/>
</dbReference>
<dbReference type="GO" id="GO:0004823">
    <property type="term" value="F:leucine-tRNA ligase activity"/>
    <property type="evidence" value="ECO:0007669"/>
    <property type="project" value="UniProtKB-UniRule"/>
</dbReference>
<evidence type="ECO:0000256" key="5">
    <source>
        <dbReference type="ARBA" id="ARBA00022840"/>
    </source>
</evidence>
<comment type="similarity">
    <text evidence="1 9 10">Belongs to the class-I aminoacyl-tRNA synthetase family.</text>
</comment>
<dbReference type="GO" id="GO:0005829">
    <property type="term" value="C:cytosol"/>
    <property type="evidence" value="ECO:0007669"/>
    <property type="project" value="TreeGrafter"/>
</dbReference>
<dbReference type="InterPro" id="IPR009080">
    <property type="entry name" value="tRNAsynth_Ia_anticodon-bd"/>
</dbReference>
<keyword evidence="4 9" id="KW-0547">Nucleotide-binding</keyword>
<comment type="caution">
    <text evidence="14">The sequence shown here is derived from an EMBL/GenBank/DDBJ whole genome shotgun (WGS) entry which is preliminary data.</text>
</comment>
<keyword evidence="5 9" id="KW-0067">ATP-binding</keyword>
<name>A0A2H0YP25_9BACT</name>
<comment type="caution">
    <text evidence="9">Lacks conserved residue(s) required for the propagation of feature annotation.</text>
</comment>
<evidence type="ECO:0000256" key="8">
    <source>
        <dbReference type="ARBA" id="ARBA00047469"/>
    </source>
</evidence>
<dbReference type="InterPro" id="IPR001412">
    <property type="entry name" value="aa-tRNA-synth_I_CS"/>
</dbReference>
<dbReference type="InterPro" id="IPR009008">
    <property type="entry name" value="Val/Leu/Ile-tRNA-synth_edit"/>
</dbReference>
<proteinExistence type="inferred from homology"/>
<dbReference type="CDD" id="cd07958">
    <property type="entry name" value="Anticodon_Ia_Leu_BEm"/>
    <property type="match status" value="1"/>
</dbReference>
<gene>
    <name evidence="9" type="primary">leuS</name>
    <name evidence="14" type="ORF">COT32_00695</name>
</gene>
<evidence type="ECO:0000256" key="6">
    <source>
        <dbReference type="ARBA" id="ARBA00022917"/>
    </source>
</evidence>
<dbReference type="GO" id="GO:0002161">
    <property type="term" value="F:aminoacyl-tRNA deacylase activity"/>
    <property type="evidence" value="ECO:0007669"/>
    <property type="project" value="InterPro"/>
</dbReference>
<dbReference type="SUPFAM" id="SSF47323">
    <property type="entry name" value="Anticodon-binding domain of a subclass of class I aminoacyl-tRNA synthetases"/>
    <property type="match status" value="1"/>
</dbReference>
<dbReference type="Pfam" id="PF00133">
    <property type="entry name" value="tRNA-synt_1"/>
    <property type="match status" value="2"/>
</dbReference>
<dbReference type="CDD" id="cd00812">
    <property type="entry name" value="LeuRS_core"/>
    <property type="match status" value="1"/>
</dbReference>
<feature type="binding site" evidence="9">
    <location>
        <position position="620"/>
    </location>
    <ligand>
        <name>ATP</name>
        <dbReference type="ChEBI" id="CHEBI:30616"/>
    </ligand>
</feature>
<dbReference type="PANTHER" id="PTHR43740">
    <property type="entry name" value="LEUCYL-TRNA SYNTHETASE"/>
    <property type="match status" value="1"/>
</dbReference>
<feature type="domain" description="Leucyl-tRNA synthetase editing" evidence="13">
    <location>
        <begin position="221"/>
        <end position="405"/>
    </location>
</feature>
<protein>
    <recommendedName>
        <fullName evidence="9">Leucine--tRNA ligase</fullName>
        <ecNumber evidence="9">6.1.1.4</ecNumber>
    </recommendedName>
    <alternativeName>
        <fullName evidence="9">Leucyl-tRNA synthetase</fullName>
        <shortName evidence="9">LeuRS</shortName>
    </alternativeName>
</protein>
<comment type="catalytic activity">
    <reaction evidence="8 9">
        <text>tRNA(Leu) + L-leucine + ATP = L-leucyl-tRNA(Leu) + AMP + diphosphate</text>
        <dbReference type="Rhea" id="RHEA:11688"/>
        <dbReference type="Rhea" id="RHEA-COMP:9613"/>
        <dbReference type="Rhea" id="RHEA-COMP:9622"/>
        <dbReference type="ChEBI" id="CHEBI:30616"/>
        <dbReference type="ChEBI" id="CHEBI:33019"/>
        <dbReference type="ChEBI" id="CHEBI:57427"/>
        <dbReference type="ChEBI" id="CHEBI:78442"/>
        <dbReference type="ChEBI" id="CHEBI:78494"/>
        <dbReference type="ChEBI" id="CHEBI:456215"/>
        <dbReference type="EC" id="6.1.1.4"/>
    </reaction>
</comment>
<dbReference type="Pfam" id="PF08264">
    <property type="entry name" value="Anticodon_1"/>
    <property type="match status" value="1"/>
</dbReference>
<dbReference type="HAMAP" id="MF_00049_B">
    <property type="entry name" value="Leu_tRNA_synth_B"/>
    <property type="match status" value="1"/>
</dbReference>
<evidence type="ECO:0000256" key="3">
    <source>
        <dbReference type="ARBA" id="ARBA00022598"/>
    </source>
</evidence>
<evidence type="ECO:0000256" key="10">
    <source>
        <dbReference type="RuleBase" id="RU363035"/>
    </source>
</evidence>
<evidence type="ECO:0000259" key="12">
    <source>
        <dbReference type="Pfam" id="PF08264"/>
    </source>
</evidence>
<dbReference type="AlphaFoldDB" id="A0A2H0YP25"/>
<evidence type="ECO:0000259" key="11">
    <source>
        <dbReference type="Pfam" id="PF00133"/>
    </source>
</evidence>
<dbReference type="Pfam" id="PF13603">
    <property type="entry name" value="tRNA-synt_1_2"/>
    <property type="match status" value="1"/>
</dbReference>
<dbReference type="SUPFAM" id="SSF50677">
    <property type="entry name" value="ValRS/IleRS/LeuRS editing domain"/>
    <property type="match status" value="1"/>
</dbReference>
<dbReference type="PANTHER" id="PTHR43740:SF2">
    <property type="entry name" value="LEUCINE--TRNA LIGASE, MITOCHONDRIAL"/>
    <property type="match status" value="1"/>
</dbReference>
<dbReference type="Gene3D" id="1.10.730.10">
    <property type="entry name" value="Isoleucyl-tRNA Synthetase, Domain 1"/>
    <property type="match status" value="1"/>
</dbReference>
<evidence type="ECO:0000313" key="14">
    <source>
        <dbReference type="EMBL" id="PIS40254.1"/>
    </source>
</evidence>
<feature type="short sequence motif" description="'KMSKS' region" evidence="9">
    <location>
        <begin position="617"/>
        <end position="621"/>
    </location>
</feature>
<dbReference type="Proteomes" id="UP000231472">
    <property type="component" value="Unassembled WGS sequence"/>
</dbReference>
<keyword evidence="2 9" id="KW-0963">Cytoplasm</keyword>
<evidence type="ECO:0000256" key="2">
    <source>
        <dbReference type="ARBA" id="ARBA00022490"/>
    </source>
</evidence>
<accession>A0A2H0YP25</accession>
<dbReference type="NCBIfam" id="TIGR00396">
    <property type="entry name" value="leuS_bact"/>
    <property type="match status" value="1"/>
</dbReference>
<dbReference type="InterPro" id="IPR013155">
    <property type="entry name" value="M/V/L/I-tRNA-synth_anticd-bd"/>
</dbReference>
<feature type="domain" description="Aminoacyl-tRNA synthetase class Ia" evidence="11">
    <location>
        <begin position="418"/>
        <end position="643"/>
    </location>
</feature>
<dbReference type="Gene3D" id="3.40.50.620">
    <property type="entry name" value="HUPs"/>
    <property type="match status" value="2"/>
</dbReference>
<evidence type="ECO:0000259" key="13">
    <source>
        <dbReference type="Pfam" id="PF13603"/>
    </source>
</evidence>
<dbReference type="EC" id="6.1.1.4" evidence="9"/>
<evidence type="ECO:0000256" key="9">
    <source>
        <dbReference type="HAMAP-Rule" id="MF_00049"/>
    </source>
</evidence>
<dbReference type="FunFam" id="3.40.50.620:FF:000060">
    <property type="entry name" value="Leucine--tRNA ligase"/>
    <property type="match status" value="1"/>
</dbReference>
<dbReference type="EMBL" id="PEYC01000017">
    <property type="protein sequence ID" value="PIS40254.1"/>
    <property type="molecule type" value="Genomic_DNA"/>
</dbReference>
<dbReference type="SUPFAM" id="SSF52374">
    <property type="entry name" value="Nucleotidylyl transferase"/>
    <property type="match status" value="1"/>
</dbReference>
<keyword evidence="3 9" id="KW-0436">Ligase</keyword>
<evidence type="ECO:0000256" key="1">
    <source>
        <dbReference type="ARBA" id="ARBA00005594"/>
    </source>
</evidence>
<feature type="domain" description="Aminoacyl-tRNA synthetase class Ia" evidence="11">
    <location>
        <begin position="13"/>
        <end position="214"/>
    </location>
</feature>
<evidence type="ECO:0000256" key="7">
    <source>
        <dbReference type="ARBA" id="ARBA00023146"/>
    </source>
</evidence>
<dbReference type="GO" id="GO:0006429">
    <property type="term" value="P:leucyl-tRNA aminoacylation"/>
    <property type="evidence" value="ECO:0007669"/>
    <property type="project" value="UniProtKB-UniRule"/>
</dbReference>
<reference evidence="15" key="1">
    <citation type="submission" date="2017-09" db="EMBL/GenBank/DDBJ databases">
        <title>Depth-based differentiation of microbial function through sediment-hosted aquifers and enrichment of novel symbionts in the deep terrestrial subsurface.</title>
        <authorList>
            <person name="Probst A.J."/>
            <person name="Ladd B."/>
            <person name="Jarett J.K."/>
            <person name="Geller-Mcgrath D.E."/>
            <person name="Sieber C.M.K."/>
            <person name="Emerson J.B."/>
            <person name="Anantharaman K."/>
            <person name="Thomas B.C."/>
            <person name="Malmstrom R."/>
            <person name="Stieglmeier M."/>
            <person name="Klingl A."/>
            <person name="Woyke T."/>
            <person name="Ryan C.M."/>
            <person name="Banfield J.F."/>
        </authorList>
    </citation>
    <scope>NUCLEOTIDE SEQUENCE [LARGE SCALE GENOMIC DNA]</scope>
</reference>
<evidence type="ECO:0000313" key="15">
    <source>
        <dbReference type="Proteomes" id="UP000231472"/>
    </source>
</evidence>
<keyword evidence="7 9" id="KW-0030">Aminoacyl-tRNA synthetase</keyword>
<evidence type="ECO:0000256" key="4">
    <source>
        <dbReference type="ARBA" id="ARBA00022741"/>
    </source>
</evidence>
<dbReference type="PROSITE" id="PS00178">
    <property type="entry name" value="AA_TRNA_LIGASE_I"/>
    <property type="match status" value="1"/>
</dbReference>
<organism evidence="14 15">
    <name type="scientific">Candidatus Nealsonbacteria bacterium CG08_land_8_20_14_0_20_36_22</name>
    <dbReference type="NCBI Taxonomy" id="1974704"/>
    <lineage>
        <taxon>Bacteria</taxon>
        <taxon>Candidatus Nealsoniibacteriota</taxon>
    </lineage>
</organism>
<dbReference type="GO" id="GO:0005524">
    <property type="term" value="F:ATP binding"/>
    <property type="evidence" value="ECO:0007669"/>
    <property type="project" value="UniProtKB-UniRule"/>
</dbReference>
<dbReference type="InterPro" id="IPR002302">
    <property type="entry name" value="Leu-tRNA-ligase"/>
</dbReference>
<feature type="domain" description="Methionyl/Valyl/Leucyl/Isoleucyl-tRNA synthetase anticodon-binding" evidence="12">
    <location>
        <begin position="695"/>
        <end position="811"/>
    </location>
</feature>
<dbReference type="PRINTS" id="PR00985">
    <property type="entry name" value="TRNASYNTHLEU"/>
</dbReference>